<keyword evidence="2" id="KW-1185">Reference proteome</keyword>
<protein>
    <recommendedName>
        <fullName evidence="3">DUF4468 domain-containing protein</fullName>
    </recommendedName>
</protein>
<proteinExistence type="predicted"/>
<name>A0ABS1R2H0_9SPHI</name>
<evidence type="ECO:0008006" key="3">
    <source>
        <dbReference type="Google" id="ProtNLM"/>
    </source>
</evidence>
<dbReference type="Proteomes" id="UP000625283">
    <property type="component" value="Unassembled WGS sequence"/>
</dbReference>
<gene>
    <name evidence="1" type="ORF">JKG61_05660</name>
</gene>
<accession>A0ABS1R2H0</accession>
<dbReference type="EMBL" id="JAERTY010000003">
    <property type="protein sequence ID" value="MBL1408232.1"/>
    <property type="molecule type" value="Genomic_DNA"/>
</dbReference>
<comment type="caution">
    <text evidence="1">The sequence shown here is derived from an EMBL/GenBank/DDBJ whole genome shotgun (WGS) entry which is preliminary data.</text>
</comment>
<sequence>MCHPFLYLRVLFFSTFLFLGYSSKAQSDIPVFKVSEMSPAEAFDHLQTFLIENEYFVQAMDSKQGFVQIKVLPKDRSMFKRAKRHTVNFFVMPDGKDNSKINLQINTERLDWNGEVNSSSHYYKDEGVLDKNNKVYDELISELKKYYDQLL</sequence>
<evidence type="ECO:0000313" key="2">
    <source>
        <dbReference type="Proteomes" id="UP000625283"/>
    </source>
</evidence>
<organism evidence="1 2">
    <name type="scientific">Sphingobacterium faecale</name>
    <dbReference type="NCBI Taxonomy" id="2803775"/>
    <lineage>
        <taxon>Bacteria</taxon>
        <taxon>Pseudomonadati</taxon>
        <taxon>Bacteroidota</taxon>
        <taxon>Sphingobacteriia</taxon>
        <taxon>Sphingobacteriales</taxon>
        <taxon>Sphingobacteriaceae</taxon>
        <taxon>Sphingobacterium</taxon>
    </lineage>
</organism>
<reference evidence="1 2" key="1">
    <citation type="submission" date="2021-01" db="EMBL/GenBank/DDBJ databases">
        <title>C459-1 draft genome sequence.</title>
        <authorList>
            <person name="Zhang X.-F."/>
        </authorList>
    </citation>
    <scope>NUCLEOTIDE SEQUENCE [LARGE SCALE GENOMIC DNA]</scope>
    <source>
        <strain evidence="2">C459-1</strain>
    </source>
</reference>
<evidence type="ECO:0000313" key="1">
    <source>
        <dbReference type="EMBL" id="MBL1408232.1"/>
    </source>
</evidence>
<dbReference type="RefSeq" id="WP_202102015.1">
    <property type="nucleotide sequence ID" value="NZ_JAERTY010000003.1"/>
</dbReference>